<accession>A0ABP1G288</accession>
<dbReference type="EMBL" id="CAXHTA020000009">
    <property type="protein sequence ID" value="CAL5223967.1"/>
    <property type="molecule type" value="Genomic_DNA"/>
</dbReference>
<evidence type="ECO:0000313" key="3">
    <source>
        <dbReference type="Proteomes" id="UP001497392"/>
    </source>
</evidence>
<dbReference type="Pfam" id="PF11790">
    <property type="entry name" value="Glyco_hydro_cc"/>
    <property type="match status" value="1"/>
</dbReference>
<dbReference type="PANTHER" id="PTHR34154">
    <property type="entry name" value="ALKALI-SENSITIVE LINKAGE PROTEIN 1"/>
    <property type="match status" value="1"/>
</dbReference>
<dbReference type="InterPro" id="IPR017853">
    <property type="entry name" value="GH"/>
</dbReference>
<evidence type="ECO:0000313" key="2">
    <source>
        <dbReference type="EMBL" id="CAL5223967.1"/>
    </source>
</evidence>
<dbReference type="InterPro" id="IPR053183">
    <property type="entry name" value="ASL1"/>
</dbReference>
<protein>
    <submittedName>
        <fullName evidence="2">G6573 protein</fullName>
    </submittedName>
</protein>
<reference evidence="2 3" key="1">
    <citation type="submission" date="2024-06" db="EMBL/GenBank/DDBJ databases">
        <authorList>
            <person name="Kraege A."/>
            <person name="Thomma B."/>
        </authorList>
    </citation>
    <scope>NUCLEOTIDE SEQUENCE [LARGE SCALE GENOMIC DNA]</scope>
</reference>
<organism evidence="2 3">
    <name type="scientific">Coccomyxa viridis</name>
    <dbReference type="NCBI Taxonomy" id="1274662"/>
    <lineage>
        <taxon>Eukaryota</taxon>
        <taxon>Viridiplantae</taxon>
        <taxon>Chlorophyta</taxon>
        <taxon>core chlorophytes</taxon>
        <taxon>Trebouxiophyceae</taxon>
        <taxon>Trebouxiophyceae incertae sedis</taxon>
        <taxon>Coccomyxaceae</taxon>
        <taxon>Coccomyxa</taxon>
    </lineage>
</organism>
<evidence type="ECO:0000259" key="1">
    <source>
        <dbReference type="Pfam" id="PF11790"/>
    </source>
</evidence>
<sequence>MAACCKSIQRALCQPQRPSAAKFEASAHLGTRRCMHLRRCHRLYATTSASLPLKGVGVSGEFNHKAQAVADLKPRWVHNWWIYPGYALPDGTQFVPMVFGGAQVNDGDLKAATDAGKGSGCMMGFNEPDGHTKDQAGLTAAEAAQLWPQIHKAAHSAGLRLGSPAMGGDATQEGCWLDVFLQERHKEVDFICVHRYPDKLQDAHGSADQLIHYLEGVNELYNEKRRYNMKIWLTEFAIIQYAPDGTPQAYPDIKVQQAFLAEAAQRMSGLPYLERYAWFMMSPWKESRDRSKCTCNLSTADGQKSDLGYTFKGLWSS</sequence>
<dbReference type="Gene3D" id="3.20.20.80">
    <property type="entry name" value="Glycosidases"/>
    <property type="match status" value="1"/>
</dbReference>
<proteinExistence type="predicted"/>
<comment type="caution">
    <text evidence="2">The sequence shown here is derived from an EMBL/GenBank/DDBJ whole genome shotgun (WGS) entry which is preliminary data.</text>
</comment>
<dbReference type="Proteomes" id="UP001497392">
    <property type="component" value="Unassembled WGS sequence"/>
</dbReference>
<dbReference type="SUPFAM" id="SSF51445">
    <property type="entry name" value="(Trans)glycosidases"/>
    <property type="match status" value="1"/>
</dbReference>
<name>A0ABP1G288_9CHLO</name>
<gene>
    <name evidence="2" type="primary">g6573</name>
    <name evidence="2" type="ORF">VP750_LOCUS5626</name>
</gene>
<keyword evidence="3" id="KW-1185">Reference proteome</keyword>
<dbReference type="InterPro" id="IPR024655">
    <property type="entry name" value="Asl1_glyco_hydro_catalytic"/>
</dbReference>
<dbReference type="PANTHER" id="PTHR34154:SF3">
    <property type="entry name" value="ALKALI-SENSITIVE LINKAGE PROTEIN 1"/>
    <property type="match status" value="1"/>
</dbReference>
<feature type="domain" description="Asl1-like glycosyl hydrolase catalytic" evidence="1">
    <location>
        <begin position="71"/>
        <end position="310"/>
    </location>
</feature>